<dbReference type="InterPro" id="IPR018337">
    <property type="entry name" value="Cell_wall/Cho-bd_repeat"/>
</dbReference>
<dbReference type="Pfam" id="PF19127">
    <property type="entry name" value="Choline_bind_3"/>
    <property type="match status" value="2"/>
</dbReference>
<feature type="repeat" description="Cell wall-binding" evidence="7">
    <location>
        <begin position="208"/>
        <end position="227"/>
    </location>
</feature>
<dbReference type="RefSeq" id="WP_248834519.1">
    <property type="nucleotide sequence ID" value="NZ_JAJEQE010000001.1"/>
</dbReference>
<feature type="active site" description="Nucleophile" evidence="8">
    <location>
        <position position="498"/>
    </location>
</feature>
<comment type="pathway">
    <text evidence="1 8">Cell wall biogenesis; peptidoglycan biosynthesis.</text>
</comment>
<dbReference type="InterPro" id="IPR005490">
    <property type="entry name" value="LD_TPept_cat_dom"/>
</dbReference>
<feature type="chain" id="PRO_5046899016" evidence="9">
    <location>
        <begin position="27"/>
        <end position="556"/>
    </location>
</feature>
<keyword evidence="4 8" id="KW-0133">Cell shape</keyword>
<dbReference type="EMBL" id="JAJEQE010000001">
    <property type="protein sequence ID" value="MCC2147793.1"/>
    <property type="molecule type" value="Genomic_DNA"/>
</dbReference>
<evidence type="ECO:0000256" key="8">
    <source>
        <dbReference type="PROSITE-ProRule" id="PRU01373"/>
    </source>
</evidence>
<feature type="domain" description="L,D-TPase catalytic" evidence="10">
    <location>
        <begin position="402"/>
        <end position="522"/>
    </location>
</feature>
<dbReference type="InterPro" id="IPR050979">
    <property type="entry name" value="LD-transpeptidase"/>
</dbReference>
<dbReference type="Gene3D" id="2.40.440.10">
    <property type="entry name" value="L,D-transpeptidase catalytic domain-like"/>
    <property type="match status" value="1"/>
</dbReference>
<evidence type="ECO:0000313" key="12">
    <source>
        <dbReference type="Proteomes" id="UP001299235"/>
    </source>
</evidence>
<evidence type="ECO:0000256" key="9">
    <source>
        <dbReference type="SAM" id="SignalP"/>
    </source>
</evidence>
<gene>
    <name evidence="11" type="ORF">LKD42_00770</name>
</gene>
<organism evidence="11 12">
    <name type="scientific">Hominisplanchenecus faecis</name>
    <dbReference type="NCBI Taxonomy" id="2885351"/>
    <lineage>
        <taxon>Bacteria</taxon>
        <taxon>Bacillati</taxon>
        <taxon>Bacillota</taxon>
        <taxon>Clostridia</taxon>
        <taxon>Lachnospirales</taxon>
        <taxon>Lachnospiraceae</taxon>
        <taxon>Hominisplanchenecus</taxon>
    </lineage>
</organism>
<evidence type="ECO:0000256" key="1">
    <source>
        <dbReference type="ARBA" id="ARBA00004752"/>
    </source>
</evidence>
<feature type="active site" description="Proton donor/acceptor" evidence="8">
    <location>
        <position position="470"/>
    </location>
</feature>
<evidence type="ECO:0000256" key="5">
    <source>
        <dbReference type="ARBA" id="ARBA00022984"/>
    </source>
</evidence>
<keyword evidence="9" id="KW-0732">Signal</keyword>
<feature type="repeat" description="Cell wall-binding" evidence="7">
    <location>
        <begin position="334"/>
        <end position="353"/>
    </location>
</feature>
<sequence>MHFKKILSASILASALIFCIPQAIYAAPDAKTETPVTYGWNSDALGRFFLTENGSRATGFCSIDQKVYYFDPDGYLFTPSQEGVMYLAQKPYYFLADGSVKTGLFSIKSASGISWYYAGANYQLFTNRTITLGGKIYCFGANGKSLPKGLQALNGKKYLISASGTAKTGRRKYKGKTYFFDSTGAMMIGKVTYKNKTYFTKANGTLAKKGWVTSNGKTYYLNSNGTLQTGWFLYKNKWYCLNKKTGAMYKNKWVKKDGKKCRVGKDGTLQTGWFKAKGKKYYADASGNKMGVPYIGVQQIKKKIYVFDSSGVLGKGWTVYGSRKYYANAKGEITRGFKTIDGKTYFFNDYGSMHTGWLYYNGKYYYLNPSDGVMVTGAKNIGGTSYTFSDSGISSRALEGNWTVKVNRQQNVVTVYKGNTPVRAMICSTGLNNGTPLGTFTIQDKLYTHALYGPSFGYYCSHITSEILFHSIPQPQLGRKNLPAYKYNLLGTQASEGCIRLSMGDAYWLFNTVPIGTTVVVYDSPNPGPLGKPKGIKIPLSQSYDPTDPLYFNTGK</sequence>
<evidence type="ECO:0000313" key="11">
    <source>
        <dbReference type="EMBL" id="MCC2147793.1"/>
    </source>
</evidence>
<name>A0ABS8ES61_9FIRM</name>
<evidence type="ECO:0000259" key="10">
    <source>
        <dbReference type="PROSITE" id="PS52029"/>
    </source>
</evidence>
<dbReference type="Pfam" id="PF03734">
    <property type="entry name" value="YkuD"/>
    <property type="match status" value="1"/>
</dbReference>
<dbReference type="SUPFAM" id="SSF69360">
    <property type="entry name" value="Cell wall binding repeat"/>
    <property type="match status" value="2"/>
</dbReference>
<dbReference type="SUPFAM" id="SSF141523">
    <property type="entry name" value="L,D-transpeptidase catalytic domain-like"/>
    <property type="match status" value="1"/>
</dbReference>
<dbReference type="PROSITE" id="PS52029">
    <property type="entry name" value="LD_TPASE"/>
    <property type="match status" value="1"/>
</dbReference>
<evidence type="ECO:0000256" key="7">
    <source>
        <dbReference type="PROSITE-ProRule" id="PRU00591"/>
    </source>
</evidence>
<dbReference type="Pfam" id="PF01473">
    <property type="entry name" value="Choline_bind_1"/>
    <property type="match status" value="3"/>
</dbReference>
<comment type="caution">
    <text evidence="11">The sequence shown here is derived from an EMBL/GenBank/DDBJ whole genome shotgun (WGS) entry which is preliminary data.</text>
</comment>
<evidence type="ECO:0000256" key="4">
    <source>
        <dbReference type="ARBA" id="ARBA00022960"/>
    </source>
</evidence>
<dbReference type="Proteomes" id="UP001299235">
    <property type="component" value="Unassembled WGS sequence"/>
</dbReference>
<dbReference type="PANTHER" id="PTHR30582">
    <property type="entry name" value="L,D-TRANSPEPTIDASE"/>
    <property type="match status" value="1"/>
</dbReference>
<feature type="signal peptide" evidence="9">
    <location>
        <begin position="1"/>
        <end position="26"/>
    </location>
</feature>
<protein>
    <submittedName>
        <fullName evidence="11">L,D-transpeptidase family protein</fullName>
    </submittedName>
</protein>
<keyword evidence="5 8" id="KW-0573">Peptidoglycan synthesis</keyword>
<keyword evidence="6 8" id="KW-0961">Cell wall biogenesis/degradation</keyword>
<accession>A0ABS8ES61</accession>
<dbReference type="Gene3D" id="2.10.270.10">
    <property type="entry name" value="Cholin Binding"/>
    <property type="match status" value="5"/>
</dbReference>
<keyword evidence="12" id="KW-1185">Reference proteome</keyword>
<dbReference type="PANTHER" id="PTHR30582:SF2">
    <property type="entry name" value="L,D-TRANSPEPTIDASE YCIB-RELATED"/>
    <property type="match status" value="1"/>
</dbReference>
<dbReference type="PROSITE" id="PS51170">
    <property type="entry name" value="CW"/>
    <property type="match status" value="2"/>
</dbReference>
<keyword evidence="2" id="KW-0808">Transferase</keyword>
<evidence type="ECO:0000256" key="3">
    <source>
        <dbReference type="ARBA" id="ARBA00022737"/>
    </source>
</evidence>
<dbReference type="CDD" id="cd16913">
    <property type="entry name" value="YkuD_like"/>
    <property type="match status" value="1"/>
</dbReference>
<dbReference type="InterPro" id="IPR038063">
    <property type="entry name" value="Transpep_catalytic_dom"/>
</dbReference>
<evidence type="ECO:0000256" key="6">
    <source>
        <dbReference type="ARBA" id="ARBA00023316"/>
    </source>
</evidence>
<keyword evidence="3" id="KW-0677">Repeat</keyword>
<proteinExistence type="predicted"/>
<reference evidence="11 12" key="1">
    <citation type="submission" date="2021-10" db="EMBL/GenBank/DDBJ databases">
        <title>Anaerobic single-cell dispensing facilitates the cultivation of human gut bacteria.</title>
        <authorList>
            <person name="Afrizal A."/>
        </authorList>
    </citation>
    <scope>NUCLEOTIDE SEQUENCE [LARGE SCALE GENOMIC DNA]</scope>
    <source>
        <strain evidence="11 12">CLA-AA-H246</strain>
    </source>
</reference>
<evidence type="ECO:0000256" key="2">
    <source>
        <dbReference type="ARBA" id="ARBA00022679"/>
    </source>
</evidence>